<dbReference type="EMBL" id="WSEK01000004">
    <property type="protein sequence ID" value="MVQ49031.1"/>
    <property type="molecule type" value="Genomic_DNA"/>
</dbReference>
<dbReference type="InterPro" id="IPR012349">
    <property type="entry name" value="Split_barrel_FMN-bd"/>
</dbReference>
<evidence type="ECO:0000256" key="1">
    <source>
        <dbReference type="SAM" id="MobiDB-lite"/>
    </source>
</evidence>
<dbReference type="Proteomes" id="UP000473525">
    <property type="component" value="Unassembled WGS sequence"/>
</dbReference>
<feature type="compositionally biased region" description="Pro residues" evidence="1">
    <location>
        <begin position="8"/>
        <end position="20"/>
    </location>
</feature>
<sequence>MRFLVIPHLPPAHPRGPAPNAPGSRDQRPSTARCRGRSMVGTPTEEAAVQEAIELTHDQCERLLRAGITGRVALSTPDGPHIVPVNYSVVGEAVVLRTSPYSLLGTYGRGAMLAFEVDGVDHERWRGWSVVARGRASAVTDPVELEQIHETWEPRPWAAGARHLHLRIPWTELSGRQIGAGWDPLQQLPVRRAV</sequence>
<dbReference type="Gene3D" id="2.30.110.10">
    <property type="entry name" value="Electron Transport, Fmn-binding Protein, Chain A"/>
    <property type="match status" value="1"/>
</dbReference>
<dbReference type="InterPro" id="IPR024747">
    <property type="entry name" value="Pyridox_Oxase-rel"/>
</dbReference>
<evidence type="ECO:0008006" key="4">
    <source>
        <dbReference type="Google" id="ProtNLM"/>
    </source>
</evidence>
<dbReference type="SUPFAM" id="SSF50475">
    <property type="entry name" value="FMN-binding split barrel"/>
    <property type="match status" value="1"/>
</dbReference>
<reference evidence="2 3" key="1">
    <citation type="submission" date="2019-12" db="EMBL/GenBank/DDBJ databases">
        <authorList>
            <person name="Huq M.A."/>
        </authorList>
    </citation>
    <scope>NUCLEOTIDE SEQUENCE [LARGE SCALE GENOMIC DNA]</scope>
    <source>
        <strain evidence="2 3">MAH-18</strain>
    </source>
</reference>
<protein>
    <recommendedName>
        <fullName evidence="4">Pyridoxamine 5'-phosphate oxidase family protein</fullName>
    </recommendedName>
</protein>
<name>A0A6L6XNX5_9ACTN</name>
<dbReference type="Pfam" id="PF12900">
    <property type="entry name" value="Pyridox_ox_2"/>
    <property type="match status" value="1"/>
</dbReference>
<proteinExistence type="predicted"/>
<organism evidence="2 3">
    <name type="scientific">Nocardioides agri</name>
    <dbReference type="NCBI Taxonomy" id="2682843"/>
    <lineage>
        <taxon>Bacteria</taxon>
        <taxon>Bacillati</taxon>
        <taxon>Actinomycetota</taxon>
        <taxon>Actinomycetes</taxon>
        <taxon>Propionibacteriales</taxon>
        <taxon>Nocardioidaceae</taxon>
        <taxon>Nocardioides</taxon>
    </lineage>
</organism>
<evidence type="ECO:0000313" key="2">
    <source>
        <dbReference type="EMBL" id="MVQ49031.1"/>
    </source>
</evidence>
<accession>A0A6L6XNX5</accession>
<dbReference type="AlphaFoldDB" id="A0A6L6XNX5"/>
<gene>
    <name evidence="2" type="ORF">GON03_07535</name>
</gene>
<comment type="caution">
    <text evidence="2">The sequence shown here is derived from an EMBL/GenBank/DDBJ whole genome shotgun (WGS) entry which is preliminary data.</text>
</comment>
<evidence type="ECO:0000313" key="3">
    <source>
        <dbReference type="Proteomes" id="UP000473525"/>
    </source>
</evidence>
<feature type="region of interest" description="Disordered" evidence="1">
    <location>
        <begin position="1"/>
        <end position="41"/>
    </location>
</feature>
<keyword evidence="3" id="KW-1185">Reference proteome</keyword>